<reference evidence="1" key="1">
    <citation type="submission" date="2014-09" db="EMBL/GenBank/DDBJ databases">
        <authorList>
            <person name="Magalhaes I.L.F."/>
            <person name="Oliveira U."/>
            <person name="Santos F.R."/>
            <person name="Vidigal T.H.D.A."/>
            <person name="Brescovit A.D."/>
            <person name="Santos A.J."/>
        </authorList>
    </citation>
    <scope>NUCLEOTIDE SEQUENCE</scope>
    <source>
        <tissue evidence="1">Shoot tissue taken approximately 20 cm above the soil surface</tissue>
    </source>
</reference>
<organism evidence="1">
    <name type="scientific">Arundo donax</name>
    <name type="common">Giant reed</name>
    <name type="synonym">Donax arundinaceus</name>
    <dbReference type="NCBI Taxonomy" id="35708"/>
    <lineage>
        <taxon>Eukaryota</taxon>
        <taxon>Viridiplantae</taxon>
        <taxon>Streptophyta</taxon>
        <taxon>Embryophyta</taxon>
        <taxon>Tracheophyta</taxon>
        <taxon>Spermatophyta</taxon>
        <taxon>Magnoliopsida</taxon>
        <taxon>Liliopsida</taxon>
        <taxon>Poales</taxon>
        <taxon>Poaceae</taxon>
        <taxon>PACMAD clade</taxon>
        <taxon>Arundinoideae</taxon>
        <taxon>Arundineae</taxon>
        <taxon>Arundo</taxon>
    </lineage>
</organism>
<accession>A0A0A9CCP5</accession>
<reference evidence="1" key="2">
    <citation type="journal article" date="2015" name="Data Brief">
        <title>Shoot transcriptome of the giant reed, Arundo donax.</title>
        <authorList>
            <person name="Barrero R.A."/>
            <person name="Guerrero F.D."/>
            <person name="Moolhuijzen P."/>
            <person name="Goolsby J.A."/>
            <person name="Tidwell J."/>
            <person name="Bellgard S.E."/>
            <person name="Bellgard M.I."/>
        </authorList>
    </citation>
    <scope>NUCLEOTIDE SEQUENCE</scope>
    <source>
        <tissue evidence="1">Shoot tissue taken approximately 20 cm above the soil surface</tissue>
    </source>
</reference>
<name>A0A0A9CCP5_ARUDO</name>
<sequence>MTSQKFLNGFKNSNSQMAMQPTLGEVLICCKGRSLA</sequence>
<evidence type="ECO:0000313" key="1">
    <source>
        <dbReference type="EMBL" id="JAD74079.1"/>
    </source>
</evidence>
<proteinExistence type="predicted"/>
<dbReference type="EMBL" id="GBRH01223816">
    <property type="protein sequence ID" value="JAD74079.1"/>
    <property type="molecule type" value="Transcribed_RNA"/>
</dbReference>
<dbReference type="AlphaFoldDB" id="A0A0A9CCP5"/>
<protein>
    <submittedName>
        <fullName evidence="1">Uncharacterized protein</fullName>
    </submittedName>
</protein>